<dbReference type="STRING" id="178356.SAMN05216269_10261"/>
<dbReference type="NCBIfam" id="NF033708">
    <property type="entry name" value="T9SS_Cterm_ChiA"/>
    <property type="match status" value="1"/>
</dbReference>
<dbReference type="EMBL" id="FRCL01000002">
    <property type="protein sequence ID" value="SHL99897.1"/>
    <property type="molecule type" value="Genomic_DNA"/>
</dbReference>
<evidence type="ECO:0000313" key="2">
    <source>
        <dbReference type="Proteomes" id="UP000184092"/>
    </source>
</evidence>
<organism evidence="1 2">
    <name type="scientific">Flavobacterium xinjiangense</name>
    <dbReference type="NCBI Taxonomy" id="178356"/>
    <lineage>
        <taxon>Bacteria</taxon>
        <taxon>Pseudomonadati</taxon>
        <taxon>Bacteroidota</taxon>
        <taxon>Flavobacteriia</taxon>
        <taxon>Flavobacteriales</taxon>
        <taxon>Flavobacteriaceae</taxon>
        <taxon>Flavobacterium</taxon>
    </lineage>
</organism>
<protein>
    <recommendedName>
        <fullName evidence="3">T9SS sorting signal type C domain-containing protein</fullName>
    </recommendedName>
</protein>
<sequence length="1747" mass="179748">MIKKHLPQFSLFLSNFLIFFRSKTHSSPIIPKYNQENTQFLTAFCFFENVFRVNTRNVFFVLTLFFFVSFANAGTITSTAAGGTWATGATWVGGIAPSAGDNVIIATTGVGSVSVAASASVANLTINSGAILKITGFTLTITGDFVNSGGTFTGGTGIVALTGNFTNTGAFTLSTGSLTVTVGNFNNSGNFSFSAAGGLNLGGNYSNTGTVTLLSAKVQFTGSANQTIQAFTTTGSVTMSKSLGTATFVGNVNGAALTLNGSGGILNLGAGLTHVFTGIVSLTNGLLNGGSSTLNVNVTSTTAWNGSGANFSAGTGTVKFGGAGQTLVTASTFNNLILAGSGTKAFTVSPTINGILSMEGTAIVGTTAPTYGPAATLRYNRTAATTTATLEWITPFIATGGVNIINTGTIALNSNKIFNTSIPLVISPVSTLNIATRTLTLNDAYTNSATIKGTTGFLTVTGNFTNSGTLTYSTTGLLSVGGNFNNTGNITFTAAGTTGGLILAGNYSNSGAVALGTAKVQFIGTASQMIQGFTTTGVVSMLKTGGIATLTSSVVAGGLTINGSGGNLNLGSGLSHTFSGVWTRTNGTLDCGSSILRIGSNISGTGGIFSAGTGTVEYYNNTVTQAGAVVNYNNLTLSGAVGKTFGTAPTINGILSMEGSATISIAPTYGTAATLRYNTAGARNAGLEWKTPFTATGGVIIANTGTITSTGNKTFTSAPLTINNGAILDNGGFTITGGSTLSIVSGGTLKLSGTSTFPTGFTTFTVEPTSTVEYSGAIQTVTARNYGNLVLSGTVSSVNKTFLAATTVVGNLSINGTAVALFPNISTSSSQSLTFDGITQSSAGSWGGTGSPAANKNATRFGTTTTGILNILSSCLAGTWLGTIDTDWNNAGNWCGGVKPTAATDIIITNLTNQPVINTATACRNVIIGNGAFLSVAGLNSPITVGGNWNNSGTFNAGSSIMSISGNWNNSGTFNANTSNVLLGGNFTNSGTFNANTSTINFNGIGSQEIGGSSSIIFFNLTNSNTVASLTATAGFTVNNNLNIADMAVLDMATFALGGSGSFTNSGLGQLKTTSTSAAPLPSGETWTSSVIYSNLTGGQTIVGGIYNASPSLVLGNTSGTQTASGNISIGNQLGIDNGGTQTFKMNGFDLNTASLDLSDTGTILDMGAGNLSYTELAAMEGTVRFSGLSNGKPFPSGTVEYNGGVQNVAVGTYYNLLFSGLSGDYSFGNNTAVNNSLTVTNGSVKVSDSFSLLVSNALTVTAPGTLTLENNASLVQTGITNANIGNINVKRNSAPILLDDFIYWSSSTSGTQTLKEFSPNTQSDKYFDYNNDWANVNAATTVFAPGIGYAIRSPEGSGTVTPAVDTSFKFTGIPNNGTITIPVTIRISGPDIGTGERLVGNPYPSAIDADDFIDANITTGTGTKTISGTLYFWTHNHRVNGNDYDDVDYATYTKAGGVGTLQASSGTGNNNAPTKNIASGQGFFVEVDAPGNIVFDNSMRDVANTNTNFYKSTSVLKKQQDLELKNRIWLNLTNSSKGSQSLVGYIANATNNYDPGYDGLVFNDASPFALYSLLGTAKLAIQARTEFVDTDIVPLGYAIDLAGNATIAIDHMDGLFLDDQNIYLEDKLLNIVHDIKSKAYDYTSAAGTFNDRFVLRFTDKTLGNETFDLNNKNVLITKDRTELKIKSAFENIKRVTVFDLLGRKVFDKVAIDNNEFQTSNIALNKQTVLVKVTLADGNVVTKKVIY</sequence>
<keyword evidence="2" id="KW-1185">Reference proteome</keyword>
<evidence type="ECO:0008006" key="3">
    <source>
        <dbReference type="Google" id="ProtNLM"/>
    </source>
</evidence>
<dbReference type="Proteomes" id="UP000184092">
    <property type="component" value="Unassembled WGS sequence"/>
</dbReference>
<gene>
    <name evidence="1" type="ORF">SAMN05216269_10261</name>
</gene>
<name>A0A1M7F8A0_9FLAO</name>
<evidence type="ECO:0000313" key="1">
    <source>
        <dbReference type="EMBL" id="SHL99897.1"/>
    </source>
</evidence>
<dbReference type="OrthoDB" id="906679at2"/>
<proteinExistence type="predicted"/>
<reference evidence="2" key="1">
    <citation type="submission" date="2016-11" db="EMBL/GenBank/DDBJ databases">
        <authorList>
            <person name="Varghese N."/>
            <person name="Submissions S."/>
        </authorList>
    </citation>
    <scope>NUCLEOTIDE SEQUENCE [LARGE SCALE GENOMIC DNA]</scope>
    <source>
        <strain evidence="2">CGMCC 1.2749</strain>
    </source>
</reference>
<accession>A0A1M7F8A0</accession>